<evidence type="ECO:0000256" key="13">
    <source>
        <dbReference type="SAM" id="Phobius"/>
    </source>
</evidence>
<keyword evidence="7" id="KW-0297">G-protein coupled receptor</keyword>
<evidence type="ECO:0000259" key="15">
    <source>
        <dbReference type="PROSITE" id="PS50261"/>
    </source>
</evidence>
<dbReference type="Pfam" id="PF06652">
    <property type="entry name" value="Methuselah_N"/>
    <property type="match status" value="1"/>
</dbReference>
<dbReference type="RefSeq" id="XP_034117928.2">
    <property type="nucleotide sequence ID" value="XM_034262037.2"/>
</dbReference>
<feature type="chain" id="PRO_5038400976" evidence="14">
    <location>
        <begin position="20"/>
        <end position="480"/>
    </location>
</feature>
<dbReference type="Gene3D" id="1.20.1070.10">
    <property type="entry name" value="Rhodopsin 7-helix transmembrane proteins"/>
    <property type="match status" value="1"/>
</dbReference>
<dbReference type="Proteomes" id="UP000515160">
    <property type="component" value="Chromosome 2R"/>
</dbReference>
<evidence type="ECO:0000256" key="12">
    <source>
        <dbReference type="ARBA" id="ARBA00023224"/>
    </source>
</evidence>
<evidence type="ECO:0000256" key="11">
    <source>
        <dbReference type="ARBA" id="ARBA00023180"/>
    </source>
</evidence>
<feature type="signal peptide" evidence="14">
    <location>
        <begin position="1"/>
        <end position="19"/>
    </location>
</feature>
<protein>
    <submittedName>
        <fullName evidence="17">Probable G-protein coupled receptor Mth-like 11</fullName>
    </submittedName>
</protein>
<evidence type="ECO:0000256" key="8">
    <source>
        <dbReference type="ARBA" id="ARBA00023136"/>
    </source>
</evidence>
<dbReference type="InterPro" id="IPR036272">
    <property type="entry name" value="Methuselah_N_sf"/>
</dbReference>
<evidence type="ECO:0000256" key="14">
    <source>
        <dbReference type="SAM" id="SignalP"/>
    </source>
</evidence>
<evidence type="ECO:0000256" key="9">
    <source>
        <dbReference type="ARBA" id="ARBA00023157"/>
    </source>
</evidence>
<evidence type="ECO:0000256" key="1">
    <source>
        <dbReference type="ARBA" id="ARBA00004651"/>
    </source>
</evidence>
<dbReference type="InterPro" id="IPR010596">
    <property type="entry name" value="Methuselah_N_dom"/>
</dbReference>
<feature type="transmembrane region" description="Helical" evidence="13">
    <location>
        <begin position="391"/>
        <end position="416"/>
    </location>
</feature>
<sequence length="480" mass="56069">MLIIRYALLILGVLLVAVAEDSQECGYFDTVDLRDSQRLDNGSYLYKHISIPSDKVHEYHDQITITNRMKLVEPYMRGCLCHIKPCVLLCCEPKKYIRNLSVNVTLLNGKESQIDVINDLEFVMQIRYKMSCDIFEDPEYYDTNWKLFQDGTLHNQTDDSVILKENYCLMPHKVDKNYYLVPKIIMPQIQIFLELDVMSAMKVISVFCLGIITVVHLYLPDLRTRVYSQTSLCYIICITITMLLLWSRSLFHDKVILCHLTAYCGYYMVMSSLLWLLAINYILWNLIRNDQNNQINNMLKYHIIVWGSAAILLTIVGSMNLQNMDDMKKEIWQPYTVGCWINKQSWSAMIYYYGPIFVGIVVNLIFSIITLRCIYVEKPEDAITKSDFKTFFQMIIITGVIWLLEITSFILTLFHIDKAKTWVDYSKNLILNNFGLILLFVTIWKKDVLYQLNSRLERKHNEISIPNLSSNHTASTTVLN</sequence>
<dbReference type="OrthoDB" id="6082634at2759"/>
<proteinExistence type="inferred from homology"/>
<feature type="transmembrane region" description="Helical" evidence="13">
    <location>
        <begin position="350"/>
        <end position="371"/>
    </location>
</feature>
<dbReference type="PROSITE" id="PS50261">
    <property type="entry name" value="G_PROTEIN_RECEP_F2_4"/>
    <property type="match status" value="1"/>
</dbReference>
<evidence type="ECO:0000256" key="2">
    <source>
        <dbReference type="ARBA" id="ARBA00008979"/>
    </source>
</evidence>
<dbReference type="GO" id="GO:0005886">
    <property type="term" value="C:plasma membrane"/>
    <property type="evidence" value="ECO:0007669"/>
    <property type="project" value="UniProtKB-SubCell"/>
</dbReference>
<evidence type="ECO:0000256" key="7">
    <source>
        <dbReference type="ARBA" id="ARBA00023040"/>
    </source>
</evidence>
<dbReference type="GO" id="GO:0007166">
    <property type="term" value="P:cell surface receptor signaling pathway"/>
    <property type="evidence" value="ECO:0007669"/>
    <property type="project" value="InterPro"/>
</dbReference>
<comment type="similarity">
    <text evidence="2">Belongs to the G-protein coupled receptor 2 family. Mth subfamily.</text>
</comment>
<dbReference type="PANTHER" id="PTHR47154:SF2">
    <property type="entry name" value="G-PROTEIN COUPLED RECEPTOR MTH-RELATED"/>
    <property type="match status" value="1"/>
</dbReference>
<reference evidence="17" key="1">
    <citation type="submission" date="2025-08" db="UniProtKB">
        <authorList>
            <consortium name="RefSeq"/>
        </authorList>
    </citation>
    <scope>IDENTIFICATION</scope>
    <source>
        <strain evidence="17">15112-1751.03</strain>
        <tissue evidence="17">Whole Adult</tissue>
    </source>
</reference>
<keyword evidence="4 13" id="KW-0812">Transmembrane</keyword>
<dbReference type="AlphaFoldDB" id="A0A6P8XWY1"/>
<feature type="transmembrane region" description="Helical" evidence="13">
    <location>
        <begin position="299"/>
        <end position="319"/>
    </location>
</feature>
<evidence type="ECO:0000313" key="16">
    <source>
        <dbReference type="Proteomes" id="UP000515160"/>
    </source>
</evidence>
<dbReference type="Gene3D" id="2.30.160.11">
    <property type="match status" value="1"/>
</dbReference>
<comment type="subcellular location">
    <subcellularLocation>
        <location evidence="1">Cell membrane</location>
        <topology evidence="1">Multi-pass membrane protein</topology>
    </subcellularLocation>
</comment>
<evidence type="ECO:0000256" key="5">
    <source>
        <dbReference type="ARBA" id="ARBA00022729"/>
    </source>
</evidence>
<evidence type="ECO:0000256" key="3">
    <source>
        <dbReference type="ARBA" id="ARBA00022475"/>
    </source>
</evidence>
<dbReference type="Pfam" id="PF00002">
    <property type="entry name" value="7tm_2"/>
    <property type="match status" value="1"/>
</dbReference>
<dbReference type="Gene3D" id="2.170.180.11">
    <property type="entry name" value="Methuselah ectodomain, domain 2"/>
    <property type="match status" value="1"/>
</dbReference>
<keyword evidence="3" id="KW-1003">Cell membrane</keyword>
<keyword evidence="8 13" id="KW-0472">Membrane</keyword>
<evidence type="ECO:0000256" key="10">
    <source>
        <dbReference type="ARBA" id="ARBA00023170"/>
    </source>
</evidence>
<keyword evidence="11" id="KW-0325">Glycoprotein</keyword>
<accession>A0A6P8XWY1</accession>
<feature type="transmembrane region" description="Helical" evidence="13">
    <location>
        <begin position="197"/>
        <end position="219"/>
    </location>
</feature>
<feature type="transmembrane region" description="Helical" evidence="13">
    <location>
        <begin position="428"/>
        <end position="445"/>
    </location>
</feature>
<dbReference type="InterPro" id="IPR051384">
    <property type="entry name" value="Mth_GPCR"/>
</dbReference>
<dbReference type="InterPro" id="IPR023311">
    <property type="entry name" value="Methusela_ecto_dom_2"/>
</dbReference>
<name>A0A6P8XWY1_DROAB</name>
<gene>
    <name evidence="17" type="primary">LOC117576894</name>
</gene>
<evidence type="ECO:0000256" key="6">
    <source>
        <dbReference type="ARBA" id="ARBA00022989"/>
    </source>
</evidence>
<feature type="transmembrane region" description="Helical" evidence="13">
    <location>
        <begin position="266"/>
        <end position="287"/>
    </location>
</feature>
<keyword evidence="12" id="KW-0807">Transducer</keyword>
<keyword evidence="5 14" id="KW-0732">Signal</keyword>
<dbReference type="GO" id="GO:0008528">
    <property type="term" value="F:G protein-coupled peptide receptor activity"/>
    <property type="evidence" value="ECO:0007669"/>
    <property type="project" value="TreeGrafter"/>
</dbReference>
<dbReference type="GeneID" id="117576894"/>
<dbReference type="PANTHER" id="PTHR47154">
    <property type="entry name" value="G-PROTEIN COUPLED RECEPTOR MTH-RELATED"/>
    <property type="match status" value="1"/>
</dbReference>
<dbReference type="InterPro" id="IPR017981">
    <property type="entry name" value="GPCR_2-like_7TM"/>
</dbReference>
<keyword evidence="10" id="KW-0675">Receptor</keyword>
<dbReference type="InterPro" id="IPR044860">
    <property type="entry name" value="Methusela_ecto_dom_1"/>
</dbReference>
<keyword evidence="6 13" id="KW-1133">Transmembrane helix</keyword>
<keyword evidence="16" id="KW-1185">Reference proteome</keyword>
<feature type="domain" description="G-protein coupled receptors family 2 profile 2" evidence="15">
    <location>
        <begin position="194"/>
        <end position="375"/>
    </location>
</feature>
<feature type="transmembrane region" description="Helical" evidence="13">
    <location>
        <begin position="226"/>
        <end position="246"/>
    </location>
</feature>
<keyword evidence="9" id="KW-1015">Disulfide bond</keyword>
<dbReference type="InterPro" id="IPR000832">
    <property type="entry name" value="GPCR_2_secretin-like"/>
</dbReference>
<evidence type="ECO:0000313" key="17">
    <source>
        <dbReference type="RefSeq" id="XP_034117928.2"/>
    </source>
</evidence>
<dbReference type="SUPFAM" id="SSF63877">
    <property type="entry name" value="Methuselah ectodomain"/>
    <property type="match status" value="1"/>
</dbReference>
<evidence type="ECO:0000256" key="4">
    <source>
        <dbReference type="ARBA" id="ARBA00022692"/>
    </source>
</evidence>
<organism evidence="16 17">
    <name type="scientific">Drosophila albomicans</name>
    <name type="common">Fruit fly</name>
    <dbReference type="NCBI Taxonomy" id="7291"/>
    <lineage>
        <taxon>Eukaryota</taxon>
        <taxon>Metazoa</taxon>
        <taxon>Ecdysozoa</taxon>
        <taxon>Arthropoda</taxon>
        <taxon>Hexapoda</taxon>
        <taxon>Insecta</taxon>
        <taxon>Pterygota</taxon>
        <taxon>Neoptera</taxon>
        <taxon>Endopterygota</taxon>
        <taxon>Diptera</taxon>
        <taxon>Brachycera</taxon>
        <taxon>Muscomorpha</taxon>
        <taxon>Ephydroidea</taxon>
        <taxon>Drosophilidae</taxon>
        <taxon>Drosophila</taxon>
    </lineage>
</organism>